<dbReference type="Pfam" id="PF04258">
    <property type="entry name" value="Peptidase_A22B"/>
    <property type="match status" value="1"/>
</dbReference>
<comment type="caution">
    <text evidence="10">The sequence shown here is derived from an EMBL/GenBank/DDBJ whole genome shotgun (WGS) entry which is preliminary data.</text>
</comment>
<dbReference type="InterPro" id="IPR006639">
    <property type="entry name" value="Preselin/SPP"/>
</dbReference>
<evidence type="ECO:0000256" key="4">
    <source>
        <dbReference type="ARBA" id="ARBA00022801"/>
    </source>
</evidence>
<dbReference type="PANTHER" id="PTHR12174:SF23">
    <property type="entry name" value="MINOR HISTOCOMPATIBILITY ANTIGEN H13"/>
    <property type="match status" value="1"/>
</dbReference>
<evidence type="ECO:0000256" key="5">
    <source>
        <dbReference type="ARBA" id="ARBA00022824"/>
    </source>
</evidence>
<keyword evidence="7 9" id="KW-0472">Membrane</keyword>
<organism evidence="10 11">
    <name type="scientific">Clathrus columnatus</name>
    <dbReference type="NCBI Taxonomy" id="1419009"/>
    <lineage>
        <taxon>Eukaryota</taxon>
        <taxon>Fungi</taxon>
        <taxon>Dikarya</taxon>
        <taxon>Basidiomycota</taxon>
        <taxon>Agaricomycotina</taxon>
        <taxon>Agaricomycetes</taxon>
        <taxon>Phallomycetidae</taxon>
        <taxon>Phallales</taxon>
        <taxon>Clathraceae</taxon>
        <taxon>Clathrus</taxon>
    </lineage>
</organism>
<evidence type="ECO:0000256" key="2">
    <source>
        <dbReference type="ARBA" id="ARBA00006859"/>
    </source>
</evidence>
<dbReference type="AlphaFoldDB" id="A0AAV4ZYK9"/>
<evidence type="ECO:0000313" key="11">
    <source>
        <dbReference type="Proteomes" id="UP001050691"/>
    </source>
</evidence>
<evidence type="ECO:0000256" key="1">
    <source>
        <dbReference type="ARBA" id="ARBA00004477"/>
    </source>
</evidence>
<feature type="transmembrane region" description="Helical" evidence="9">
    <location>
        <begin position="277"/>
        <end position="302"/>
    </location>
</feature>
<protein>
    <submittedName>
        <fullName evidence="10">Uncharacterized protein</fullName>
    </submittedName>
</protein>
<gene>
    <name evidence="10" type="ORF">Clacol_000498</name>
</gene>
<sequence>MDDIYVAYAGLITLATVTIYAGAWGSLPPPRKPQKSDKKDIIDDEDEEPDLDERISSSDAYIFPIIASVGLLGFYLAFKYLSKEWINWLLRREKWNLFDRTQLFLVKNRLGQCISTSLSYPILTWVWLVPPELLRLSFRTPTPFLLPLAVIPSVLYVISDPKDKPPLITNILGLSFAFNALCLLKLDSFKTGSILLAGLFIYDIWWVFGTEVMVQVAKTLDVPIKILWPKAGLFSKEYMLLGLGDIVIPGAFITLALRRDLFASPAQDPYKSFKKPYFHAAILAYVFGLTTTIPACILSFLITAVTRGELHAVWNWSDDPQKEAGKVGEQVTGERLPGSSQSLESKVE</sequence>
<evidence type="ECO:0000256" key="7">
    <source>
        <dbReference type="ARBA" id="ARBA00023136"/>
    </source>
</evidence>
<keyword evidence="5" id="KW-0256">Endoplasmic reticulum</keyword>
<dbReference type="PANTHER" id="PTHR12174">
    <property type="entry name" value="SIGNAL PEPTIDE PEPTIDASE"/>
    <property type="match status" value="1"/>
</dbReference>
<keyword evidence="11" id="KW-1185">Reference proteome</keyword>
<evidence type="ECO:0000256" key="3">
    <source>
        <dbReference type="ARBA" id="ARBA00022692"/>
    </source>
</evidence>
<dbReference type="EMBL" id="BPWL01000001">
    <property type="protein sequence ID" value="GJJ06307.1"/>
    <property type="molecule type" value="Genomic_DNA"/>
</dbReference>
<accession>A0AAV4ZYK9</accession>
<feature type="compositionally biased region" description="Polar residues" evidence="8">
    <location>
        <begin position="338"/>
        <end position="348"/>
    </location>
</feature>
<dbReference type="GO" id="GO:0098554">
    <property type="term" value="C:cytoplasmic side of endoplasmic reticulum membrane"/>
    <property type="evidence" value="ECO:0007669"/>
    <property type="project" value="TreeGrafter"/>
</dbReference>
<feature type="transmembrane region" description="Helical" evidence="9">
    <location>
        <begin position="61"/>
        <end position="82"/>
    </location>
</feature>
<feature type="transmembrane region" description="Helical" evidence="9">
    <location>
        <begin position="167"/>
        <end position="186"/>
    </location>
</feature>
<dbReference type="GO" id="GO:0006465">
    <property type="term" value="P:signal peptide processing"/>
    <property type="evidence" value="ECO:0007669"/>
    <property type="project" value="TreeGrafter"/>
</dbReference>
<dbReference type="GO" id="GO:0042500">
    <property type="term" value="F:aspartic endopeptidase activity, intramembrane cleaving"/>
    <property type="evidence" value="ECO:0007669"/>
    <property type="project" value="InterPro"/>
</dbReference>
<feature type="region of interest" description="Disordered" evidence="8">
    <location>
        <begin position="29"/>
        <end position="49"/>
    </location>
</feature>
<evidence type="ECO:0000256" key="8">
    <source>
        <dbReference type="SAM" id="MobiDB-lite"/>
    </source>
</evidence>
<dbReference type="GO" id="GO:0033619">
    <property type="term" value="P:membrane protein proteolysis"/>
    <property type="evidence" value="ECO:0007669"/>
    <property type="project" value="TreeGrafter"/>
</dbReference>
<comment type="subcellular location">
    <subcellularLocation>
        <location evidence="1">Endoplasmic reticulum membrane</location>
        <topology evidence="1">Multi-pass membrane protein</topology>
    </subcellularLocation>
</comment>
<feature type="transmembrane region" description="Helical" evidence="9">
    <location>
        <begin position="110"/>
        <end position="128"/>
    </location>
</feature>
<evidence type="ECO:0000256" key="6">
    <source>
        <dbReference type="ARBA" id="ARBA00022989"/>
    </source>
</evidence>
<evidence type="ECO:0000256" key="9">
    <source>
        <dbReference type="SAM" id="Phobius"/>
    </source>
</evidence>
<feature type="transmembrane region" description="Helical" evidence="9">
    <location>
        <begin position="238"/>
        <end position="257"/>
    </location>
</feature>
<comment type="similarity">
    <text evidence="2">Belongs to the peptidase A22B family.</text>
</comment>
<keyword evidence="6 9" id="KW-1133">Transmembrane helix</keyword>
<dbReference type="SMART" id="SM00730">
    <property type="entry name" value="PSN"/>
    <property type="match status" value="1"/>
</dbReference>
<feature type="transmembrane region" description="Helical" evidence="9">
    <location>
        <begin position="140"/>
        <end position="158"/>
    </location>
</feature>
<proteinExistence type="inferred from homology"/>
<dbReference type="InterPro" id="IPR007369">
    <property type="entry name" value="Peptidase_A22B_SPP"/>
</dbReference>
<dbReference type="Proteomes" id="UP001050691">
    <property type="component" value="Unassembled WGS sequence"/>
</dbReference>
<feature type="region of interest" description="Disordered" evidence="8">
    <location>
        <begin position="319"/>
        <end position="348"/>
    </location>
</feature>
<evidence type="ECO:0000313" key="10">
    <source>
        <dbReference type="EMBL" id="GJJ06307.1"/>
    </source>
</evidence>
<feature type="transmembrane region" description="Helical" evidence="9">
    <location>
        <begin position="7"/>
        <end position="27"/>
    </location>
</feature>
<dbReference type="GO" id="GO:0098553">
    <property type="term" value="C:lumenal side of endoplasmic reticulum membrane"/>
    <property type="evidence" value="ECO:0007669"/>
    <property type="project" value="TreeGrafter"/>
</dbReference>
<keyword evidence="3 9" id="KW-0812">Transmembrane</keyword>
<reference evidence="10" key="1">
    <citation type="submission" date="2021-10" db="EMBL/GenBank/DDBJ databases">
        <title>De novo Genome Assembly of Clathrus columnatus (Basidiomycota, Fungi) Using Illumina and Nanopore Sequence Data.</title>
        <authorList>
            <person name="Ogiso-Tanaka E."/>
            <person name="Itagaki H."/>
            <person name="Hosoya T."/>
            <person name="Hosaka K."/>
        </authorList>
    </citation>
    <scope>NUCLEOTIDE SEQUENCE</scope>
    <source>
        <strain evidence="10">MO-923</strain>
    </source>
</reference>
<feature type="transmembrane region" description="Helical" evidence="9">
    <location>
        <begin position="192"/>
        <end position="217"/>
    </location>
</feature>
<name>A0AAV4ZYK9_9AGAM</name>
<keyword evidence="4" id="KW-0378">Hydrolase</keyword>